<proteinExistence type="predicted"/>
<dbReference type="AlphaFoldDB" id="A0ABD3MSG8"/>
<dbReference type="Proteomes" id="UP001530400">
    <property type="component" value="Unassembled WGS sequence"/>
</dbReference>
<protein>
    <submittedName>
        <fullName evidence="2">Uncharacterized protein</fullName>
    </submittedName>
</protein>
<evidence type="ECO:0000313" key="3">
    <source>
        <dbReference type="Proteomes" id="UP001530400"/>
    </source>
</evidence>
<organism evidence="2 3">
    <name type="scientific">Cyclotella atomus</name>
    <dbReference type="NCBI Taxonomy" id="382360"/>
    <lineage>
        <taxon>Eukaryota</taxon>
        <taxon>Sar</taxon>
        <taxon>Stramenopiles</taxon>
        <taxon>Ochrophyta</taxon>
        <taxon>Bacillariophyta</taxon>
        <taxon>Coscinodiscophyceae</taxon>
        <taxon>Thalassiosirophycidae</taxon>
        <taxon>Stephanodiscales</taxon>
        <taxon>Stephanodiscaceae</taxon>
        <taxon>Cyclotella</taxon>
    </lineage>
</organism>
<sequence>MAASTLSRHLASISHSSIHLRSKLPIHAYASNAKYFSIHLTPQSSNNHIPFSTSTQQTPNTEVQVPPPPSWSISELRLLSSSSDESDKLSSSELSTLARRCLIDIRRLTPERREQLKLDVGGVMRCASVLLDVKNLTHIQHDSSGGCKEDVHVLSDVDVYDAPRGLIKIPIRRDDVDHCKLSICHDAVRDEEDGWEQQVGESRAVLGGETVKAKMVEAGGEKYFSVVTKRE</sequence>
<feature type="region of interest" description="Disordered" evidence="1">
    <location>
        <begin position="47"/>
        <end position="69"/>
    </location>
</feature>
<gene>
    <name evidence="2" type="ORF">ACHAWO_008642</name>
</gene>
<evidence type="ECO:0000256" key="1">
    <source>
        <dbReference type="SAM" id="MobiDB-lite"/>
    </source>
</evidence>
<reference evidence="2 3" key="1">
    <citation type="submission" date="2024-10" db="EMBL/GenBank/DDBJ databases">
        <title>Updated reference genomes for cyclostephanoid diatoms.</title>
        <authorList>
            <person name="Roberts W.R."/>
            <person name="Alverson A.J."/>
        </authorList>
    </citation>
    <scope>NUCLEOTIDE SEQUENCE [LARGE SCALE GENOMIC DNA]</scope>
    <source>
        <strain evidence="2 3">AJA010-31</strain>
    </source>
</reference>
<dbReference type="EMBL" id="JALLPJ020001377">
    <property type="protein sequence ID" value="KAL3766921.1"/>
    <property type="molecule type" value="Genomic_DNA"/>
</dbReference>
<feature type="compositionally biased region" description="Polar residues" evidence="1">
    <location>
        <begin position="47"/>
        <end position="63"/>
    </location>
</feature>
<name>A0ABD3MSG8_9STRA</name>
<comment type="caution">
    <text evidence="2">The sequence shown here is derived from an EMBL/GenBank/DDBJ whole genome shotgun (WGS) entry which is preliminary data.</text>
</comment>
<keyword evidence="3" id="KW-1185">Reference proteome</keyword>
<evidence type="ECO:0000313" key="2">
    <source>
        <dbReference type="EMBL" id="KAL3766921.1"/>
    </source>
</evidence>
<accession>A0ABD3MSG8</accession>